<comment type="caution">
    <text evidence="1">The sequence shown here is derived from an EMBL/GenBank/DDBJ whole genome shotgun (WGS) entry which is preliminary data.</text>
</comment>
<keyword evidence="2" id="KW-1185">Reference proteome</keyword>
<reference evidence="1 2" key="1">
    <citation type="journal article" date="2021" name="Commun. Biol.">
        <title>Genomic insights into the host specific adaptation of the Pneumocystis genus.</title>
        <authorList>
            <person name="Cisse O.H."/>
            <person name="Ma L."/>
            <person name="Dekker J.P."/>
            <person name="Khil P.P."/>
            <person name="Youn J.-H."/>
            <person name="Brenchley J.M."/>
            <person name="Blair R."/>
            <person name="Pahar B."/>
            <person name="Chabe M."/>
            <person name="Van Rompay K.K.A."/>
            <person name="Keesler R."/>
            <person name="Sukura A."/>
            <person name="Hirsch V."/>
            <person name="Kutty G."/>
            <person name="Liu Y."/>
            <person name="Peng L."/>
            <person name="Chen J."/>
            <person name="Song J."/>
            <person name="Weissenbacher-Lang C."/>
            <person name="Xu J."/>
            <person name="Upham N.S."/>
            <person name="Stajich J.E."/>
            <person name="Cuomo C.A."/>
            <person name="Cushion M.T."/>
            <person name="Kovacs J.A."/>
        </authorList>
    </citation>
    <scope>NUCLEOTIDE SEQUENCE [LARGE SCALE GENOMIC DNA]</scope>
    <source>
        <strain evidence="1 2">RABM</strain>
    </source>
</reference>
<evidence type="ECO:0000313" key="1">
    <source>
        <dbReference type="EMBL" id="KAG4304263.1"/>
    </source>
</evidence>
<organism evidence="1 2">
    <name type="scientific">Pneumocystis oryctolagi</name>
    <dbReference type="NCBI Taxonomy" id="42067"/>
    <lineage>
        <taxon>Eukaryota</taxon>
        <taxon>Fungi</taxon>
        <taxon>Dikarya</taxon>
        <taxon>Ascomycota</taxon>
        <taxon>Taphrinomycotina</taxon>
        <taxon>Pneumocystomycetes</taxon>
        <taxon>Pneumocystaceae</taxon>
        <taxon>Pneumocystis</taxon>
    </lineage>
</organism>
<protein>
    <submittedName>
        <fullName evidence="1">Uncharacterized protein</fullName>
    </submittedName>
</protein>
<name>A0ACB7CBE9_9ASCO</name>
<sequence length="222" mass="26096">MMSIQKMRLEKNVLAVPFVDKIENFVTSRENVEPVLKNFQQLIAKYRFIETNFQQHVMVLLDRIPEMKKTLKVLRFLQEKSEKKESFNTYFELNNTLYLKAIIPTTDKAGVWLGANVMIEYPIPEAIDFLVSRISNAEASLKEYEEDLEFIRDNITILEVNISRIYNWDIAQKRIEKSLGIEKNLPRQYSLNRYINPLNNSFSLISGNELSNKTIDCDKYVE</sequence>
<dbReference type="Proteomes" id="UP000768646">
    <property type="component" value="Unassembled WGS sequence"/>
</dbReference>
<gene>
    <name evidence="1" type="ORF">PORY_002238</name>
</gene>
<dbReference type="EMBL" id="JABTEG010000009">
    <property type="protein sequence ID" value="KAG4304263.1"/>
    <property type="molecule type" value="Genomic_DNA"/>
</dbReference>
<evidence type="ECO:0000313" key="2">
    <source>
        <dbReference type="Proteomes" id="UP000768646"/>
    </source>
</evidence>
<accession>A0ACB7CBE9</accession>
<proteinExistence type="predicted"/>